<dbReference type="InterPro" id="IPR041669">
    <property type="entry name" value="TetR_C_15"/>
</dbReference>
<dbReference type="PANTHER" id="PTHR30055:SF234">
    <property type="entry name" value="HTH-TYPE TRANSCRIPTIONAL REGULATOR BETI"/>
    <property type="match status" value="1"/>
</dbReference>
<dbReference type="PROSITE" id="PS50977">
    <property type="entry name" value="HTH_TETR_2"/>
    <property type="match status" value="1"/>
</dbReference>
<dbReference type="PRINTS" id="PR00455">
    <property type="entry name" value="HTHTETR"/>
</dbReference>
<dbReference type="AlphaFoldDB" id="A0A9X8D5A3"/>
<protein>
    <submittedName>
        <fullName evidence="7">TetR/AcrR family transcriptional regulator</fullName>
    </submittedName>
</protein>
<keyword evidence="2 4" id="KW-0238">DNA-binding</keyword>
<evidence type="ECO:0000256" key="2">
    <source>
        <dbReference type="ARBA" id="ARBA00023125"/>
    </source>
</evidence>
<evidence type="ECO:0000313" key="8">
    <source>
        <dbReference type="Proteomes" id="UP000265619"/>
    </source>
</evidence>
<dbReference type="Pfam" id="PF00440">
    <property type="entry name" value="TetR_N"/>
    <property type="match status" value="1"/>
</dbReference>
<dbReference type="InterPro" id="IPR050109">
    <property type="entry name" value="HTH-type_TetR-like_transc_reg"/>
</dbReference>
<feature type="region of interest" description="Disordered" evidence="5">
    <location>
        <begin position="1"/>
        <end position="29"/>
    </location>
</feature>
<dbReference type="SUPFAM" id="SSF46689">
    <property type="entry name" value="Homeodomain-like"/>
    <property type="match status" value="1"/>
</dbReference>
<evidence type="ECO:0000256" key="4">
    <source>
        <dbReference type="PROSITE-ProRule" id="PRU00335"/>
    </source>
</evidence>
<organism evidence="7 8">
    <name type="scientific">Acidovorax cavernicola</name>
    <dbReference type="NCBI Taxonomy" id="1675792"/>
    <lineage>
        <taxon>Bacteria</taxon>
        <taxon>Pseudomonadati</taxon>
        <taxon>Pseudomonadota</taxon>
        <taxon>Betaproteobacteria</taxon>
        <taxon>Burkholderiales</taxon>
        <taxon>Comamonadaceae</taxon>
        <taxon>Acidovorax</taxon>
    </lineage>
</organism>
<comment type="caution">
    <text evidence="7">The sequence shown here is derived from an EMBL/GenBank/DDBJ whole genome shotgun (WGS) entry which is preliminary data.</text>
</comment>
<feature type="domain" description="HTH tetR-type" evidence="6">
    <location>
        <begin position="29"/>
        <end position="89"/>
    </location>
</feature>
<evidence type="ECO:0000256" key="1">
    <source>
        <dbReference type="ARBA" id="ARBA00023015"/>
    </source>
</evidence>
<sequence>MTRIENSHSRHPMKSPPQPRKTPRQARSQQMVEVILEATARVLGERGYAGTNTNVVAERAGVSVGSVYQYFPNKDSLITALHERHATQMYAAIDEVLAASRARSLRGRVQAMVRALLAAHAVCPELHRVLEKEFPFFDAPREESAADHDIFRRVRQLLDEHRPELTPRNLDLATWVVLQIMETLVHAAVIEPPAQFAPAALEASIVDALMGYLCGPSPSGRQVESHA</sequence>
<dbReference type="InterPro" id="IPR009057">
    <property type="entry name" value="Homeodomain-like_sf"/>
</dbReference>
<accession>A0A9X8D5A3</accession>
<dbReference type="Gene3D" id="1.10.357.10">
    <property type="entry name" value="Tetracycline Repressor, domain 2"/>
    <property type="match status" value="1"/>
</dbReference>
<gene>
    <name evidence="7" type="ORF">D3H34_13075</name>
</gene>
<feature type="DNA-binding region" description="H-T-H motif" evidence="4">
    <location>
        <begin position="52"/>
        <end position="71"/>
    </location>
</feature>
<dbReference type="OrthoDB" id="9816320at2"/>
<dbReference type="GO" id="GO:0000976">
    <property type="term" value="F:transcription cis-regulatory region binding"/>
    <property type="evidence" value="ECO:0007669"/>
    <property type="project" value="TreeGrafter"/>
</dbReference>
<keyword evidence="3" id="KW-0804">Transcription</keyword>
<keyword evidence="8" id="KW-1185">Reference proteome</keyword>
<dbReference type="InterPro" id="IPR001647">
    <property type="entry name" value="HTH_TetR"/>
</dbReference>
<evidence type="ECO:0000313" key="7">
    <source>
        <dbReference type="EMBL" id="RIX80298.1"/>
    </source>
</evidence>
<evidence type="ECO:0000256" key="3">
    <source>
        <dbReference type="ARBA" id="ARBA00023163"/>
    </source>
</evidence>
<reference evidence="7 8" key="1">
    <citation type="submission" date="2018-09" db="EMBL/GenBank/DDBJ databases">
        <title>Acidovorax cavernicola nov. sp. isolated from Gruta de las Maravillas (Aracena, Spain).</title>
        <authorList>
            <person name="Jurado V."/>
            <person name="Gutierrez-Patricio S."/>
            <person name="Gonzalez-Pimentel J.L."/>
            <person name="Miller A.Z."/>
            <person name="Laiz L."/>
            <person name="Saiz-Jimenez C."/>
        </authorList>
    </citation>
    <scope>NUCLEOTIDE SEQUENCE [LARGE SCALE GENOMIC DNA]</scope>
    <source>
        <strain evidence="7 8">1011MAR4D40.2</strain>
    </source>
</reference>
<evidence type="ECO:0000259" key="6">
    <source>
        <dbReference type="PROSITE" id="PS50977"/>
    </source>
</evidence>
<proteinExistence type="predicted"/>
<dbReference type="GO" id="GO:0003700">
    <property type="term" value="F:DNA-binding transcription factor activity"/>
    <property type="evidence" value="ECO:0007669"/>
    <property type="project" value="TreeGrafter"/>
</dbReference>
<keyword evidence="1" id="KW-0805">Transcription regulation</keyword>
<dbReference type="Pfam" id="PF17918">
    <property type="entry name" value="TetR_C_15"/>
    <property type="match status" value="1"/>
</dbReference>
<evidence type="ECO:0000256" key="5">
    <source>
        <dbReference type="SAM" id="MobiDB-lite"/>
    </source>
</evidence>
<dbReference type="PANTHER" id="PTHR30055">
    <property type="entry name" value="HTH-TYPE TRANSCRIPTIONAL REGULATOR RUTR"/>
    <property type="match status" value="1"/>
</dbReference>
<dbReference type="Proteomes" id="UP000265619">
    <property type="component" value="Unassembled WGS sequence"/>
</dbReference>
<name>A0A9X8D5A3_9BURK</name>
<dbReference type="EMBL" id="QXMN01000013">
    <property type="protein sequence ID" value="RIX80298.1"/>
    <property type="molecule type" value="Genomic_DNA"/>
</dbReference>